<evidence type="ECO:0000313" key="2">
    <source>
        <dbReference type="EMBL" id="OAT81294.1"/>
    </source>
</evidence>
<keyword evidence="3" id="KW-1185">Reference proteome</keyword>
<dbReference type="EMBL" id="LYVF01000165">
    <property type="protein sequence ID" value="OAT81294.1"/>
    <property type="molecule type" value="Genomic_DNA"/>
</dbReference>
<feature type="transmembrane region" description="Helical" evidence="1">
    <location>
        <begin position="43"/>
        <end position="61"/>
    </location>
</feature>
<feature type="transmembrane region" description="Helical" evidence="1">
    <location>
        <begin position="6"/>
        <end position="31"/>
    </location>
</feature>
<sequence length="114" mass="13059">MNQELFAAIAGTIGLLLVWHNLTVNLMYAVHYRRKNRERFRQHVVNIVFYITAVSGGIALHATPGRYYYPVLALVVLAGLALSPFRNRKEEYAVSLGNLLNFYNPHTAKKDRRD</sequence>
<evidence type="ECO:0000313" key="3">
    <source>
        <dbReference type="Proteomes" id="UP000078532"/>
    </source>
</evidence>
<reference evidence="2 3" key="1">
    <citation type="submission" date="2016-04" db="EMBL/GenBank/DDBJ databases">
        <authorList>
            <person name="Evans L.H."/>
            <person name="Alamgir A."/>
            <person name="Owens N."/>
            <person name="Weber N.D."/>
            <person name="Virtaneva K."/>
            <person name="Barbian K."/>
            <person name="Babar A."/>
            <person name="Rosenke K."/>
        </authorList>
    </citation>
    <scope>NUCLEOTIDE SEQUENCE [LARGE SCALE GENOMIC DNA]</scope>
    <source>
        <strain evidence="2 3">LMa1</strain>
    </source>
</reference>
<protein>
    <submittedName>
        <fullName evidence="2">Uncharacterized protein</fullName>
    </submittedName>
</protein>
<comment type="caution">
    <text evidence="2">The sequence shown here is derived from an EMBL/GenBank/DDBJ whole genome shotgun (WGS) entry which is preliminary data.</text>
</comment>
<dbReference type="STRING" id="1838280.A6M21_00415"/>
<gene>
    <name evidence="2" type="ORF">A6M21_00415</name>
</gene>
<feature type="transmembrane region" description="Helical" evidence="1">
    <location>
        <begin position="67"/>
        <end position="85"/>
    </location>
</feature>
<keyword evidence="1" id="KW-0812">Transmembrane</keyword>
<evidence type="ECO:0000256" key="1">
    <source>
        <dbReference type="SAM" id="Phobius"/>
    </source>
</evidence>
<name>A0A1B7LE07_9FIRM</name>
<dbReference type="AlphaFoldDB" id="A0A1B7LE07"/>
<dbReference type="Proteomes" id="UP000078532">
    <property type="component" value="Unassembled WGS sequence"/>
</dbReference>
<keyword evidence="1" id="KW-0472">Membrane</keyword>
<keyword evidence="1" id="KW-1133">Transmembrane helix</keyword>
<organism evidence="2 3">
    <name type="scientific">Desulfotomaculum copahuensis</name>
    <dbReference type="NCBI Taxonomy" id="1838280"/>
    <lineage>
        <taxon>Bacteria</taxon>
        <taxon>Bacillati</taxon>
        <taxon>Bacillota</taxon>
        <taxon>Clostridia</taxon>
        <taxon>Eubacteriales</taxon>
        <taxon>Desulfotomaculaceae</taxon>
        <taxon>Desulfotomaculum</taxon>
    </lineage>
</organism>
<accession>A0A1B7LE07</accession>
<proteinExistence type="predicted"/>